<comment type="subcellular location">
    <subcellularLocation>
        <location evidence="1">Cell envelope</location>
    </subcellularLocation>
</comment>
<dbReference type="Gene3D" id="3.40.30.10">
    <property type="entry name" value="Glutaredoxin"/>
    <property type="match status" value="1"/>
</dbReference>
<dbReference type="SUPFAM" id="SSF52833">
    <property type="entry name" value="Thioredoxin-like"/>
    <property type="match status" value="1"/>
</dbReference>
<keyword evidence="2" id="KW-0201">Cytochrome c-type biogenesis</keyword>
<dbReference type="AlphaFoldDB" id="A0A3N0CGI9"/>
<organism evidence="8 9">
    <name type="scientific">Nocardioides marmoriginsengisoli</name>
    <dbReference type="NCBI Taxonomy" id="661483"/>
    <lineage>
        <taxon>Bacteria</taxon>
        <taxon>Bacillati</taxon>
        <taxon>Actinomycetota</taxon>
        <taxon>Actinomycetes</taxon>
        <taxon>Propionibacteriales</taxon>
        <taxon>Nocardioidaceae</taxon>
        <taxon>Nocardioides</taxon>
    </lineage>
</organism>
<keyword evidence="5" id="KW-0676">Redox-active center</keyword>
<sequence length="179" mass="19146">MPQRPLRLALLALLGTLTLSACGGTTYFDSSVDGRQPALGSGWTKVKPFEITLPTDEPIDDATDPDLTGPLLVNLWASFCTPCKTELPLLAKLAKDGTLAVAGFTRDRSEDKAREALATAGVTYPNWMDNDARVAVALDGRVPINQIPSSALIRDGKVVAVHIGEFKSTKDVLEGLELK</sequence>
<evidence type="ECO:0000313" key="8">
    <source>
        <dbReference type="EMBL" id="RNL62123.1"/>
    </source>
</evidence>
<feature type="chain" id="PRO_5038796681" evidence="6">
    <location>
        <begin position="22"/>
        <end position="179"/>
    </location>
</feature>
<dbReference type="PROSITE" id="PS00194">
    <property type="entry name" value="THIOREDOXIN_1"/>
    <property type="match status" value="1"/>
</dbReference>
<evidence type="ECO:0000256" key="2">
    <source>
        <dbReference type="ARBA" id="ARBA00022748"/>
    </source>
</evidence>
<dbReference type="PANTHER" id="PTHR42852">
    <property type="entry name" value="THIOL:DISULFIDE INTERCHANGE PROTEIN DSBE"/>
    <property type="match status" value="1"/>
</dbReference>
<dbReference type="InterPro" id="IPR013766">
    <property type="entry name" value="Thioredoxin_domain"/>
</dbReference>
<dbReference type="GO" id="GO:0030313">
    <property type="term" value="C:cell envelope"/>
    <property type="evidence" value="ECO:0007669"/>
    <property type="project" value="UniProtKB-SubCell"/>
</dbReference>
<comment type="caution">
    <text evidence="8">The sequence shown here is derived from an EMBL/GenBank/DDBJ whole genome shotgun (WGS) entry which is preliminary data.</text>
</comment>
<dbReference type="GO" id="GO:0016491">
    <property type="term" value="F:oxidoreductase activity"/>
    <property type="evidence" value="ECO:0007669"/>
    <property type="project" value="InterPro"/>
</dbReference>
<accession>A0A3N0CGI9</accession>
<gene>
    <name evidence="8" type="ORF">EFK50_09970</name>
</gene>
<keyword evidence="3" id="KW-0735">Signal-anchor</keyword>
<evidence type="ECO:0000259" key="7">
    <source>
        <dbReference type="PROSITE" id="PS51352"/>
    </source>
</evidence>
<feature type="signal peptide" evidence="6">
    <location>
        <begin position="1"/>
        <end position="21"/>
    </location>
</feature>
<dbReference type="OrthoDB" id="9796554at2"/>
<dbReference type="Proteomes" id="UP000267128">
    <property type="component" value="Unassembled WGS sequence"/>
</dbReference>
<reference evidence="8 9" key="1">
    <citation type="submission" date="2018-11" db="EMBL/GenBank/DDBJ databases">
        <authorList>
            <person name="Li F."/>
        </authorList>
    </citation>
    <scope>NUCLEOTIDE SEQUENCE [LARGE SCALE GENOMIC DNA]</scope>
    <source>
        <strain evidence="8 9">Gsoil 097</strain>
    </source>
</reference>
<evidence type="ECO:0000256" key="6">
    <source>
        <dbReference type="SAM" id="SignalP"/>
    </source>
</evidence>
<dbReference type="RefSeq" id="WP_123227418.1">
    <property type="nucleotide sequence ID" value="NZ_RJSE01000007.1"/>
</dbReference>
<dbReference type="InterPro" id="IPR036249">
    <property type="entry name" value="Thioredoxin-like_sf"/>
</dbReference>
<dbReference type="InterPro" id="IPR017937">
    <property type="entry name" value="Thioredoxin_CS"/>
</dbReference>
<evidence type="ECO:0000313" key="9">
    <source>
        <dbReference type="Proteomes" id="UP000267128"/>
    </source>
</evidence>
<dbReference type="InterPro" id="IPR013740">
    <property type="entry name" value="Redoxin"/>
</dbReference>
<name>A0A3N0CGI9_9ACTN</name>
<dbReference type="PANTHER" id="PTHR42852:SF6">
    <property type="entry name" value="THIOL:DISULFIDE INTERCHANGE PROTEIN DSBE"/>
    <property type="match status" value="1"/>
</dbReference>
<keyword evidence="9" id="KW-1185">Reference proteome</keyword>
<keyword evidence="6" id="KW-0732">Signal</keyword>
<evidence type="ECO:0000256" key="5">
    <source>
        <dbReference type="ARBA" id="ARBA00023284"/>
    </source>
</evidence>
<feature type="domain" description="Thioredoxin" evidence="7">
    <location>
        <begin position="40"/>
        <end position="179"/>
    </location>
</feature>
<dbReference type="PROSITE" id="PS51257">
    <property type="entry name" value="PROKAR_LIPOPROTEIN"/>
    <property type="match status" value="1"/>
</dbReference>
<dbReference type="Pfam" id="PF08534">
    <property type="entry name" value="Redoxin"/>
    <property type="match status" value="1"/>
</dbReference>
<proteinExistence type="predicted"/>
<evidence type="ECO:0000256" key="4">
    <source>
        <dbReference type="ARBA" id="ARBA00023157"/>
    </source>
</evidence>
<dbReference type="EMBL" id="RJSE01000007">
    <property type="protein sequence ID" value="RNL62123.1"/>
    <property type="molecule type" value="Genomic_DNA"/>
</dbReference>
<dbReference type="GO" id="GO:0017004">
    <property type="term" value="P:cytochrome complex assembly"/>
    <property type="evidence" value="ECO:0007669"/>
    <property type="project" value="UniProtKB-KW"/>
</dbReference>
<evidence type="ECO:0000256" key="3">
    <source>
        <dbReference type="ARBA" id="ARBA00022968"/>
    </source>
</evidence>
<keyword evidence="4" id="KW-1015">Disulfide bond</keyword>
<keyword evidence="3" id="KW-0812">Transmembrane</keyword>
<dbReference type="InterPro" id="IPR050553">
    <property type="entry name" value="Thioredoxin_ResA/DsbE_sf"/>
</dbReference>
<evidence type="ECO:0000256" key="1">
    <source>
        <dbReference type="ARBA" id="ARBA00004196"/>
    </source>
</evidence>
<dbReference type="PROSITE" id="PS51352">
    <property type="entry name" value="THIOREDOXIN_2"/>
    <property type="match status" value="1"/>
</dbReference>
<protein>
    <submittedName>
        <fullName evidence="8">TlpA family protein disulfide reductase</fullName>
    </submittedName>
</protein>
<dbReference type="CDD" id="cd02966">
    <property type="entry name" value="TlpA_like_family"/>
    <property type="match status" value="1"/>
</dbReference>